<reference evidence="3 4" key="1">
    <citation type="submission" date="2020-03" db="EMBL/GenBank/DDBJ databases">
        <title>Genomic Encyclopedia of Type Strains, Phase IV (KMG-IV): sequencing the most valuable type-strain genomes for metagenomic binning, comparative biology and taxonomic classification.</title>
        <authorList>
            <person name="Goeker M."/>
        </authorList>
    </citation>
    <scope>NUCLEOTIDE SEQUENCE [LARGE SCALE GENOMIC DNA]</scope>
    <source>
        <strain evidence="3 4">DSM 24233</strain>
    </source>
</reference>
<gene>
    <name evidence="3" type="ORF">GGQ74_002551</name>
</gene>
<organism evidence="3 4">
    <name type="scientific">Desulfobaculum xiamenense</name>
    <dbReference type="NCBI Taxonomy" id="995050"/>
    <lineage>
        <taxon>Bacteria</taxon>
        <taxon>Pseudomonadati</taxon>
        <taxon>Thermodesulfobacteriota</taxon>
        <taxon>Desulfovibrionia</taxon>
        <taxon>Desulfovibrionales</taxon>
        <taxon>Desulfovibrionaceae</taxon>
        <taxon>Desulfobaculum</taxon>
    </lineage>
</organism>
<dbReference type="Gene3D" id="3.40.140.80">
    <property type="match status" value="1"/>
</dbReference>
<evidence type="ECO:0000313" key="4">
    <source>
        <dbReference type="Proteomes" id="UP000580856"/>
    </source>
</evidence>
<dbReference type="AlphaFoldDB" id="A0A846QL25"/>
<dbReference type="RefSeq" id="WP_167941909.1">
    <property type="nucleotide sequence ID" value="NZ_JAATJA010000002.1"/>
</dbReference>
<keyword evidence="4" id="KW-1185">Reference proteome</keyword>
<dbReference type="InterPro" id="IPR041255">
    <property type="entry name" value="LpxI_N"/>
</dbReference>
<evidence type="ECO:0000313" key="3">
    <source>
        <dbReference type="EMBL" id="NJB68878.1"/>
    </source>
</evidence>
<protein>
    <recommendedName>
        <fullName evidence="5">DUF1009 domain-containing protein</fullName>
    </recommendedName>
</protein>
<dbReference type="InterPro" id="IPR053174">
    <property type="entry name" value="LpxI"/>
</dbReference>
<accession>A0A846QL25</accession>
<dbReference type="PANTHER" id="PTHR39962:SF1">
    <property type="entry name" value="LPXI FAMILY PROTEIN"/>
    <property type="match status" value="1"/>
</dbReference>
<dbReference type="PANTHER" id="PTHR39962">
    <property type="entry name" value="BLL4848 PROTEIN"/>
    <property type="match status" value="1"/>
</dbReference>
<dbReference type="InterPro" id="IPR043167">
    <property type="entry name" value="LpxI_C_sf"/>
</dbReference>
<dbReference type="Proteomes" id="UP000580856">
    <property type="component" value="Unassembled WGS sequence"/>
</dbReference>
<feature type="domain" description="LpxI C-terminal" evidence="1">
    <location>
        <begin position="136"/>
        <end position="265"/>
    </location>
</feature>
<dbReference type="Pfam" id="PF06230">
    <property type="entry name" value="LpxI_C"/>
    <property type="match status" value="1"/>
</dbReference>
<name>A0A846QL25_9BACT</name>
<dbReference type="Gene3D" id="3.40.50.20">
    <property type="match status" value="1"/>
</dbReference>
<dbReference type="InterPro" id="IPR010415">
    <property type="entry name" value="LpxI_C"/>
</dbReference>
<proteinExistence type="predicted"/>
<dbReference type="Pfam" id="PF17930">
    <property type="entry name" value="LpxI_N"/>
    <property type="match status" value="1"/>
</dbReference>
<evidence type="ECO:0008006" key="5">
    <source>
        <dbReference type="Google" id="ProtNLM"/>
    </source>
</evidence>
<feature type="domain" description="LpxI N-terminal" evidence="2">
    <location>
        <begin position="6"/>
        <end position="132"/>
    </location>
</feature>
<evidence type="ECO:0000259" key="1">
    <source>
        <dbReference type="Pfam" id="PF06230"/>
    </source>
</evidence>
<evidence type="ECO:0000259" key="2">
    <source>
        <dbReference type="Pfam" id="PF17930"/>
    </source>
</evidence>
<sequence length="275" mass="29198">MASETIGIIAGGGQFPFLVAHGARELGMRVAAVGFTGHTDMTLGESTDAFRELHIGQLARLIGFFREEGVKRIVLAGAINKPRALDIRPDFRAVKLLFKLRTKGDDAILKTVAAELESEGFSVVSALALVPGLGTPAGPLTSKAPRESDWDDLRYGWPKAKAIGAMDIGQSLIVKNGMVVAVEGPEGTDEALRRAGRLVGPGCVLVKVYKPGQDDRIDLPAAGLQTVRTMIEIGASCLGIEAGKSLFFDLAEAVELAERHDIRIIGLTPEEMGGE</sequence>
<dbReference type="EMBL" id="JAATJA010000002">
    <property type="protein sequence ID" value="NJB68878.1"/>
    <property type="molecule type" value="Genomic_DNA"/>
</dbReference>
<comment type="caution">
    <text evidence="3">The sequence shown here is derived from an EMBL/GenBank/DDBJ whole genome shotgun (WGS) entry which is preliminary data.</text>
</comment>